<sequence>MISKTLKFSLLVVAICSISFVTAQERKEKKKANPEEVFKKLDADANGSLSLEEFKAKRSRKGDTEAADAHFKALDKDANGALSLEEFKTRTKPSKEERLKQRFEKMDANADGSIDFSEYEAFFEKSEKQRKERKPRPRNKKD</sequence>
<dbReference type="PANTHER" id="PTHR45942">
    <property type="entry name" value="PROTEIN PHOSPATASE 3 REGULATORY SUBUNIT B ALPHA ISOFORM TYPE 1"/>
    <property type="match status" value="1"/>
</dbReference>
<dbReference type="InterPro" id="IPR002048">
    <property type="entry name" value="EF_hand_dom"/>
</dbReference>
<dbReference type="Gene3D" id="1.10.238.10">
    <property type="entry name" value="EF-hand"/>
    <property type="match status" value="2"/>
</dbReference>
<feature type="signal peptide" evidence="3">
    <location>
        <begin position="1"/>
        <end position="23"/>
    </location>
</feature>
<name>A0ABV6QDS6_9FLAO</name>
<feature type="domain" description="EF-hand" evidence="4">
    <location>
        <begin position="94"/>
        <end position="129"/>
    </location>
</feature>
<dbReference type="SUPFAM" id="SSF47473">
    <property type="entry name" value="EF-hand"/>
    <property type="match status" value="1"/>
</dbReference>
<dbReference type="Proteomes" id="UP001589832">
    <property type="component" value="Unassembled WGS sequence"/>
</dbReference>
<keyword evidence="3" id="KW-0732">Signal</keyword>
<proteinExistence type="predicted"/>
<feature type="domain" description="EF-hand" evidence="4">
    <location>
        <begin position="29"/>
        <end position="64"/>
    </location>
</feature>
<evidence type="ECO:0000313" key="6">
    <source>
        <dbReference type="Proteomes" id="UP001589832"/>
    </source>
</evidence>
<dbReference type="CDD" id="cd00051">
    <property type="entry name" value="EFh"/>
    <property type="match status" value="2"/>
</dbReference>
<keyword evidence="2" id="KW-0677">Repeat</keyword>
<evidence type="ECO:0000259" key="4">
    <source>
        <dbReference type="PROSITE" id="PS50222"/>
    </source>
</evidence>
<dbReference type="EMBL" id="JBHLTQ010000019">
    <property type="protein sequence ID" value="MFC0606027.1"/>
    <property type="molecule type" value="Genomic_DNA"/>
</dbReference>
<dbReference type="PROSITE" id="PS50222">
    <property type="entry name" value="EF_HAND_2"/>
    <property type="match status" value="2"/>
</dbReference>
<comment type="caution">
    <text evidence="5">The sequence shown here is derived from an EMBL/GenBank/DDBJ whole genome shotgun (WGS) entry which is preliminary data.</text>
</comment>
<dbReference type="PROSITE" id="PS00018">
    <property type="entry name" value="EF_HAND_1"/>
    <property type="match status" value="2"/>
</dbReference>
<accession>A0ABV6QDS6</accession>
<organism evidence="5 6">
    <name type="scientific">Winogradskyella pulchriflava</name>
    <dbReference type="NCBI Taxonomy" id="1110688"/>
    <lineage>
        <taxon>Bacteria</taxon>
        <taxon>Pseudomonadati</taxon>
        <taxon>Bacteroidota</taxon>
        <taxon>Flavobacteriia</taxon>
        <taxon>Flavobacteriales</taxon>
        <taxon>Flavobacteriaceae</taxon>
        <taxon>Winogradskyella</taxon>
    </lineage>
</organism>
<dbReference type="Pfam" id="PF13202">
    <property type="entry name" value="EF-hand_5"/>
    <property type="match status" value="1"/>
</dbReference>
<protein>
    <submittedName>
        <fullName evidence="5">EF-hand domain-containing protein</fullName>
    </submittedName>
</protein>
<keyword evidence="1" id="KW-0479">Metal-binding</keyword>
<dbReference type="InterPro" id="IPR011992">
    <property type="entry name" value="EF-hand-dom_pair"/>
</dbReference>
<evidence type="ECO:0000256" key="1">
    <source>
        <dbReference type="ARBA" id="ARBA00022723"/>
    </source>
</evidence>
<feature type="chain" id="PRO_5047459685" evidence="3">
    <location>
        <begin position="24"/>
        <end position="142"/>
    </location>
</feature>
<dbReference type="SMART" id="SM00054">
    <property type="entry name" value="EFh"/>
    <property type="match status" value="3"/>
</dbReference>
<evidence type="ECO:0000256" key="2">
    <source>
        <dbReference type="ARBA" id="ARBA00022737"/>
    </source>
</evidence>
<dbReference type="InterPro" id="IPR018247">
    <property type="entry name" value="EF_Hand_1_Ca_BS"/>
</dbReference>
<keyword evidence="6" id="KW-1185">Reference proteome</keyword>
<dbReference type="RefSeq" id="WP_386065565.1">
    <property type="nucleotide sequence ID" value="NZ_JBHLTQ010000019.1"/>
</dbReference>
<reference evidence="5 6" key="1">
    <citation type="submission" date="2024-09" db="EMBL/GenBank/DDBJ databases">
        <authorList>
            <person name="Sun Q."/>
            <person name="Mori K."/>
        </authorList>
    </citation>
    <scope>NUCLEOTIDE SEQUENCE [LARGE SCALE GENOMIC DNA]</scope>
    <source>
        <strain evidence="5 6">NCAIM B.02481</strain>
    </source>
</reference>
<gene>
    <name evidence="5" type="ORF">ACFFGA_15830</name>
</gene>
<evidence type="ECO:0000256" key="3">
    <source>
        <dbReference type="SAM" id="SignalP"/>
    </source>
</evidence>
<dbReference type="Pfam" id="PF13499">
    <property type="entry name" value="EF-hand_7"/>
    <property type="match status" value="1"/>
</dbReference>
<evidence type="ECO:0000313" key="5">
    <source>
        <dbReference type="EMBL" id="MFC0606027.1"/>
    </source>
</evidence>